<feature type="region of interest" description="Disordered" evidence="1">
    <location>
        <begin position="1"/>
        <end position="39"/>
    </location>
</feature>
<evidence type="ECO:0000313" key="2">
    <source>
        <dbReference type="EMBL" id="ACN88639.1"/>
    </source>
</evidence>
<name>C0PVA2_DROME</name>
<evidence type="ECO:0000256" key="1">
    <source>
        <dbReference type="SAM" id="MobiDB-lite"/>
    </source>
</evidence>
<evidence type="ECO:0000313" key="3">
    <source>
        <dbReference type="EMBL" id="ACN91306.1"/>
    </source>
</evidence>
<dbReference type="AlphaFoldDB" id="C0PVA2"/>
<proteinExistence type="evidence at transcript level"/>
<reference evidence="2" key="1">
    <citation type="submission" date="2009-03" db="EMBL/GenBank/DDBJ databases">
        <authorList>
            <person name="Carlson J."/>
            <person name="Booth B."/>
            <person name="Frise E."/>
            <person name="Sandler J."/>
            <person name="Wan K."/>
            <person name="Yu C."/>
            <person name="Celniker S."/>
        </authorList>
    </citation>
    <scope>NUCLEOTIDE SEQUENCE</scope>
</reference>
<protein>
    <submittedName>
        <fullName evidence="3">MIP07988p</fullName>
    </submittedName>
    <submittedName>
        <fullName evidence="2">MIP08553p</fullName>
    </submittedName>
</protein>
<feature type="compositionally biased region" description="Polar residues" evidence="1">
    <location>
        <begin position="1"/>
        <end position="12"/>
    </location>
</feature>
<dbReference type="EMBL" id="BT072958">
    <property type="protein sequence ID" value="ACN88639.1"/>
    <property type="molecule type" value="mRNA"/>
</dbReference>
<accession>C0PVA2</accession>
<sequence>MRSFPRRSNSSFLGILEPMRTMGRHRQPQANGRHPAASQ</sequence>
<organism evidence="2">
    <name type="scientific">Drosophila melanogaster</name>
    <name type="common">Fruit fly</name>
    <dbReference type="NCBI Taxonomy" id="7227"/>
    <lineage>
        <taxon>Eukaryota</taxon>
        <taxon>Metazoa</taxon>
        <taxon>Ecdysozoa</taxon>
        <taxon>Arthropoda</taxon>
        <taxon>Hexapoda</taxon>
        <taxon>Insecta</taxon>
        <taxon>Pterygota</taxon>
        <taxon>Neoptera</taxon>
        <taxon>Endopterygota</taxon>
        <taxon>Diptera</taxon>
        <taxon>Brachycera</taxon>
        <taxon>Muscomorpha</taxon>
        <taxon>Ephydroidea</taxon>
        <taxon>Drosophilidae</taxon>
        <taxon>Drosophila</taxon>
        <taxon>Sophophora</taxon>
    </lineage>
</organism>
<dbReference type="EMBL" id="BT072974">
    <property type="protein sequence ID" value="ACN91306.1"/>
    <property type="molecule type" value="mRNA"/>
</dbReference>